<keyword evidence="1" id="KW-0378">Hydrolase</keyword>
<dbReference type="InterPro" id="IPR052043">
    <property type="entry name" value="PolySaccharide_Degr_Enz"/>
</dbReference>
<sequence>MVLTWGVIASNYSLQMAQSIMSRQHGILKIPSDILNTGVTQKAFRKVVQLYPDHPLTPAIEDYIQKSVDSTLETLADPQNDTKLPLDRLSNGNELINLFKQTTNFTYKDTILALRDSIDYQPRNSENGLWYYIYPNWSYLDGMYSFGPFQADYIKYFGDWLGTKSLDLLDQFYLLREHCKHNNTGLLVHGYDESKKAVWANPNTGASPHVWGRSLGWYLTALVDTLEVFPFPPHSPQHDSFKSLLNNVASAVMTATDPASGLWWQVMDSPGKEGNYIESSGSAMFIYALFKGARLGYLDAPVRAKGIAKRGYENLVDRFVVRNDNGTLGWNGTVAVCSLNSTASYEYYVGQPILYNSPLGEGAFVLASVEYEMFDNGNLS</sequence>
<dbReference type="InterPro" id="IPR012341">
    <property type="entry name" value="6hp_glycosidase-like_sf"/>
</dbReference>
<accession>A0A6A6U4S5</accession>
<organism evidence="2 3">
    <name type="scientific">Microthyrium microscopicum</name>
    <dbReference type="NCBI Taxonomy" id="703497"/>
    <lineage>
        <taxon>Eukaryota</taxon>
        <taxon>Fungi</taxon>
        <taxon>Dikarya</taxon>
        <taxon>Ascomycota</taxon>
        <taxon>Pezizomycotina</taxon>
        <taxon>Dothideomycetes</taxon>
        <taxon>Dothideomycetes incertae sedis</taxon>
        <taxon>Microthyriales</taxon>
        <taxon>Microthyriaceae</taxon>
        <taxon>Microthyrium</taxon>
    </lineage>
</organism>
<dbReference type="EMBL" id="MU004238">
    <property type="protein sequence ID" value="KAF2666910.1"/>
    <property type="molecule type" value="Genomic_DNA"/>
</dbReference>
<evidence type="ECO:0000313" key="3">
    <source>
        <dbReference type="Proteomes" id="UP000799302"/>
    </source>
</evidence>
<dbReference type="PANTHER" id="PTHR33886:SF11">
    <property type="entry name" value="WALL GLYCOSYL HYDROLASE YTER, PUTATIVE (AFU_ORTHOLOGUE AFUA_2G14630)-RELATED"/>
    <property type="match status" value="1"/>
</dbReference>
<dbReference type="GO" id="GO:0005975">
    <property type="term" value="P:carbohydrate metabolic process"/>
    <property type="evidence" value="ECO:0007669"/>
    <property type="project" value="InterPro"/>
</dbReference>
<dbReference type="AlphaFoldDB" id="A0A6A6U4S5"/>
<name>A0A6A6U4S5_9PEZI</name>
<proteinExistence type="predicted"/>
<keyword evidence="3" id="KW-1185">Reference proteome</keyword>
<dbReference type="Pfam" id="PF07470">
    <property type="entry name" value="Glyco_hydro_88"/>
    <property type="match status" value="1"/>
</dbReference>
<evidence type="ECO:0000313" key="2">
    <source>
        <dbReference type="EMBL" id="KAF2666910.1"/>
    </source>
</evidence>
<dbReference type="OrthoDB" id="540611at2759"/>
<keyword evidence="2" id="KW-0326">Glycosidase</keyword>
<dbReference type="InterPro" id="IPR010905">
    <property type="entry name" value="Glyco_hydro_88"/>
</dbReference>
<dbReference type="SUPFAM" id="SSF48208">
    <property type="entry name" value="Six-hairpin glycosidases"/>
    <property type="match status" value="1"/>
</dbReference>
<dbReference type="InterPro" id="IPR008928">
    <property type="entry name" value="6-hairpin_glycosidase_sf"/>
</dbReference>
<reference evidence="2" key="1">
    <citation type="journal article" date="2020" name="Stud. Mycol.">
        <title>101 Dothideomycetes genomes: a test case for predicting lifestyles and emergence of pathogens.</title>
        <authorList>
            <person name="Haridas S."/>
            <person name="Albert R."/>
            <person name="Binder M."/>
            <person name="Bloem J."/>
            <person name="Labutti K."/>
            <person name="Salamov A."/>
            <person name="Andreopoulos B."/>
            <person name="Baker S."/>
            <person name="Barry K."/>
            <person name="Bills G."/>
            <person name="Bluhm B."/>
            <person name="Cannon C."/>
            <person name="Castanera R."/>
            <person name="Culley D."/>
            <person name="Daum C."/>
            <person name="Ezra D."/>
            <person name="Gonzalez J."/>
            <person name="Henrissat B."/>
            <person name="Kuo A."/>
            <person name="Liang C."/>
            <person name="Lipzen A."/>
            <person name="Lutzoni F."/>
            <person name="Magnuson J."/>
            <person name="Mondo S."/>
            <person name="Nolan M."/>
            <person name="Ohm R."/>
            <person name="Pangilinan J."/>
            <person name="Park H.-J."/>
            <person name="Ramirez L."/>
            <person name="Alfaro M."/>
            <person name="Sun H."/>
            <person name="Tritt A."/>
            <person name="Yoshinaga Y."/>
            <person name="Zwiers L.-H."/>
            <person name="Turgeon B."/>
            <person name="Goodwin S."/>
            <person name="Spatafora J."/>
            <person name="Crous P."/>
            <person name="Grigoriev I."/>
        </authorList>
    </citation>
    <scope>NUCLEOTIDE SEQUENCE</scope>
    <source>
        <strain evidence="2">CBS 115976</strain>
    </source>
</reference>
<dbReference type="Gene3D" id="1.50.10.10">
    <property type="match status" value="1"/>
</dbReference>
<evidence type="ECO:0000256" key="1">
    <source>
        <dbReference type="ARBA" id="ARBA00022801"/>
    </source>
</evidence>
<gene>
    <name evidence="2" type="ORF">BT63DRAFT_376353</name>
</gene>
<dbReference type="PANTHER" id="PTHR33886">
    <property type="entry name" value="UNSATURATED RHAMNOGALACTURONAN HYDROLASE (EUROFUNG)"/>
    <property type="match status" value="1"/>
</dbReference>
<dbReference type="Proteomes" id="UP000799302">
    <property type="component" value="Unassembled WGS sequence"/>
</dbReference>
<dbReference type="GO" id="GO:0016798">
    <property type="term" value="F:hydrolase activity, acting on glycosyl bonds"/>
    <property type="evidence" value="ECO:0007669"/>
    <property type="project" value="UniProtKB-KW"/>
</dbReference>
<protein>
    <submittedName>
        <fullName evidence="2">Six-hairpin glycosidase</fullName>
    </submittedName>
</protein>